<feature type="domain" description="HTH cro/C1-type" evidence="1">
    <location>
        <begin position="1"/>
        <end position="54"/>
    </location>
</feature>
<dbReference type="Proteomes" id="UP001234916">
    <property type="component" value="Chromosome"/>
</dbReference>
<proteinExistence type="predicted"/>
<reference evidence="2" key="1">
    <citation type="journal article" date="2023" name="Nat. Microbiol.">
        <title>Enrichment and characterization of a nitric oxide-reducing microbial community in a continuous bioreactor.</title>
        <authorList>
            <person name="Garrido-Amador P."/>
            <person name="Stortenbeker N."/>
            <person name="Wessels H.J.C.T."/>
            <person name="Speth D.R."/>
            <person name="Garcia-Heredia I."/>
            <person name="Kartal B."/>
        </authorList>
    </citation>
    <scope>NUCLEOTIDE SEQUENCE</scope>
    <source>
        <strain evidence="2">MAG1</strain>
    </source>
</reference>
<dbReference type="AlphaFoldDB" id="A0AA49FL11"/>
<dbReference type="CDD" id="cd00093">
    <property type="entry name" value="HTH_XRE"/>
    <property type="match status" value="1"/>
</dbReference>
<dbReference type="PROSITE" id="PS50943">
    <property type="entry name" value="HTH_CROC1"/>
    <property type="match status" value="1"/>
</dbReference>
<dbReference type="EMBL" id="CP107246">
    <property type="protein sequence ID" value="WIM05936.1"/>
    <property type="molecule type" value="Genomic_DNA"/>
</dbReference>
<dbReference type="GO" id="GO:0003677">
    <property type="term" value="F:DNA binding"/>
    <property type="evidence" value="ECO:0007669"/>
    <property type="project" value="InterPro"/>
</dbReference>
<evidence type="ECO:0000259" key="1">
    <source>
        <dbReference type="PROSITE" id="PS50943"/>
    </source>
</evidence>
<dbReference type="KEGG" id="npv:OHM77_01180"/>
<accession>A0AA49FL11</accession>
<dbReference type="InterPro" id="IPR001387">
    <property type="entry name" value="Cro/C1-type_HTH"/>
</dbReference>
<evidence type="ECO:0000313" key="2">
    <source>
        <dbReference type="EMBL" id="WIM05936.1"/>
    </source>
</evidence>
<protein>
    <submittedName>
        <fullName evidence="2">Helix-turn-helix domain-containing protein</fullName>
    </submittedName>
</protein>
<dbReference type="Pfam" id="PF01381">
    <property type="entry name" value="HTH_3"/>
    <property type="match status" value="1"/>
</dbReference>
<sequence>MREWRKKLALTQMALAERLNIDIGVLRKYENGINVPGGRVLASLGETGVNLNWLLTGDGQMDATQTPKADFQWSDNPELARRLAAIAGLLDGIDEEKRSAVLDEIFSRVQEAKRVADLEDLVTAMTKKLA</sequence>
<organism evidence="2">
    <name type="scientific">Candidatus Nitricoxidivorans perseverans</name>
    <dbReference type="NCBI Taxonomy" id="2975601"/>
    <lineage>
        <taxon>Bacteria</taxon>
        <taxon>Pseudomonadati</taxon>
        <taxon>Pseudomonadota</taxon>
        <taxon>Betaproteobacteria</taxon>
        <taxon>Nitrosomonadales</taxon>
        <taxon>Sterolibacteriaceae</taxon>
        <taxon>Candidatus Nitricoxidivorans</taxon>
    </lineage>
</organism>
<dbReference type="SUPFAM" id="SSF47413">
    <property type="entry name" value="lambda repressor-like DNA-binding domains"/>
    <property type="match status" value="1"/>
</dbReference>
<dbReference type="InterPro" id="IPR010982">
    <property type="entry name" value="Lambda_DNA-bd_dom_sf"/>
</dbReference>
<dbReference type="Gene3D" id="1.10.260.40">
    <property type="entry name" value="lambda repressor-like DNA-binding domains"/>
    <property type="match status" value="1"/>
</dbReference>
<dbReference type="SMART" id="SM00530">
    <property type="entry name" value="HTH_XRE"/>
    <property type="match status" value="1"/>
</dbReference>
<gene>
    <name evidence="2" type="ORF">OHM77_01180</name>
</gene>
<name>A0AA49FL11_9PROT</name>